<comment type="caution">
    <text evidence="2">The sequence shown here is derived from an EMBL/GenBank/DDBJ whole genome shotgun (WGS) entry which is preliminary data.</text>
</comment>
<dbReference type="RefSeq" id="WP_146900355.1">
    <property type="nucleotide sequence ID" value="NZ_BJYS01000026.1"/>
</dbReference>
<protein>
    <recommendedName>
        <fullName evidence="1">Altered inheritance of mitochondria protein 6</fullName>
    </recommendedName>
</protein>
<keyword evidence="3" id="KW-1185">Reference proteome</keyword>
<evidence type="ECO:0000313" key="3">
    <source>
        <dbReference type="Proteomes" id="UP000321532"/>
    </source>
</evidence>
<accession>A0A512B195</accession>
<sequence length="290" mass="33080">MQDKNFQSGARRFNPITVIKYYLLAGLLLAFARVSVGQDKPLQLAKPLEQGHSHNDYWRSRPLLDALNQGFKSVEADVFLVDGALLVGHSKNELSPAKTLESMYLKPLQNIARENKKLYQQPSVLYLYIDFKTEGKNTYESLVPVLARYQNLLVNPLNKSRSGMVRVILTGNYPQEQVLADKQRLVFLDGKVENLSQNLNPAFFPVVSGNWAKYFTWKGEGAMPAAETRQLAEWAALAQKNGQQIRFWNMPEQSRDQINSIWQELLKYPAILIGTDHLDWLTGILTDRNK</sequence>
<dbReference type="InterPro" id="IPR017946">
    <property type="entry name" value="PLC-like_Pdiesterase_TIM-brl"/>
</dbReference>
<proteinExistence type="predicted"/>
<dbReference type="PANTHER" id="PTHR31571">
    <property type="entry name" value="ALTERED INHERITANCE OF MITOCHONDRIA PROTEIN 6"/>
    <property type="match status" value="1"/>
</dbReference>
<evidence type="ECO:0000313" key="2">
    <source>
        <dbReference type="EMBL" id="GEO05730.1"/>
    </source>
</evidence>
<name>A0A512B195_9BACT</name>
<dbReference type="PANTHER" id="PTHR31571:SF1">
    <property type="entry name" value="ALTERED INHERITANCE OF MITOCHONDRIA PROTEIN 6"/>
    <property type="match status" value="1"/>
</dbReference>
<dbReference type="AlphaFoldDB" id="A0A512B195"/>
<dbReference type="Proteomes" id="UP000321532">
    <property type="component" value="Unassembled WGS sequence"/>
</dbReference>
<reference evidence="2 3" key="1">
    <citation type="submission" date="2019-07" db="EMBL/GenBank/DDBJ databases">
        <title>Whole genome shotgun sequence of Adhaeribacter aerolatus NBRC 106133.</title>
        <authorList>
            <person name="Hosoyama A."/>
            <person name="Uohara A."/>
            <person name="Ohji S."/>
            <person name="Ichikawa N."/>
        </authorList>
    </citation>
    <scope>NUCLEOTIDE SEQUENCE [LARGE SCALE GENOMIC DNA]</scope>
    <source>
        <strain evidence="2 3">NBRC 106133</strain>
    </source>
</reference>
<organism evidence="2 3">
    <name type="scientific">Adhaeribacter aerolatus</name>
    <dbReference type="NCBI Taxonomy" id="670289"/>
    <lineage>
        <taxon>Bacteria</taxon>
        <taxon>Pseudomonadati</taxon>
        <taxon>Bacteroidota</taxon>
        <taxon>Cytophagia</taxon>
        <taxon>Cytophagales</taxon>
        <taxon>Hymenobacteraceae</taxon>
        <taxon>Adhaeribacter</taxon>
    </lineage>
</organism>
<dbReference type="SUPFAM" id="SSF51695">
    <property type="entry name" value="PLC-like phosphodiesterases"/>
    <property type="match status" value="1"/>
</dbReference>
<dbReference type="EMBL" id="BJYS01000026">
    <property type="protein sequence ID" value="GEO05730.1"/>
    <property type="molecule type" value="Genomic_DNA"/>
</dbReference>
<evidence type="ECO:0000256" key="1">
    <source>
        <dbReference type="ARBA" id="ARBA00014286"/>
    </source>
</evidence>
<dbReference type="GO" id="GO:0008081">
    <property type="term" value="F:phosphoric diester hydrolase activity"/>
    <property type="evidence" value="ECO:0007669"/>
    <property type="project" value="InterPro"/>
</dbReference>
<dbReference type="InterPro" id="IPR051236">
    <property type="entry name" value="HAT_RTT109-like"/>
</dbReference>
<dbReference type="OrthoDB" id="9794455at2"/>
<gene>
    <name evidence="2" type="ORF">AAE02nite_33940</name>
</gene>
<dbReference type="GO" id="GO:0006629">
    <property type="term" value="P:lipid metabolic process"/>
    <property type="evidence" value="ECO:0007669"/>
    <property type="project" value="InterPro"/>
</dbReference>